<accession>A0AB37ZXC3</accession>
<evidence type="ECO:0000313" key="3">
    <source>
        <dbReference type="Proteomes" id="UP000199042"/>
    </source>
</evidence>
<dbReference type="AlphaFoldDB" id="A0AB37ZXC3"/>
<evidence type="ECO:0000313" key="2">
    <source>
        <dbReference type="EMBL" id="SDZ94777.1"/>
    </source>
</evidence>
<dbReference type="NCBIfam" id="TIGR01641">
    <property type="entry name" value="phageSPP1_gp7"/>
    <property type="match status" value="1"/>
</dbReference>
<gene>
    <name evidence="2" type="ORF">SAMN04488525_101696</name>
</gene>
<dbReference type="RefSeq" id="WP_086986759.1">
    <property type="nucleotide sequence ID" value="NZ_FJNA01000002.1"/>
</dbReference>
<comment type="caution">
    <text evidence="2">The sequence shown here is derived from an EMBL/GenBank/DDBJ whole genome shotgun (WGS) entry which is preliminary data.</text>
</comment>
<dbReference type="Pfam" id="PF04233">
    <property type="entry name" value="Phage_Mu_F"/>
    <property type="match status" value="1"/>
</dbReference>
<evidence type="ECO:0000259" key="1">
    <source>
        <dbReference type="Pfam" id="PF04233"/>
    </source>
</evidence>
<name>A0AB37ZXC3_9LACT</name>
<protein>
    <submittedName>
        <fullName evidence="2">Phage putative head morphogenesis protein, SPP1 gp7 family</fullName>
    </submittedName>
</protein>
<proteinExistence type="predicted"/>
<reference evidence="2 3" key="1">
    <citation type="submission" date="2016-10" db="EMBL/GenBank/DDBJ databases">
        <authorList>
            <person name="Varghese N."/>
            <person name="Submissions S."/>
        </authorList>
    </citation>
    <scope>NUCLEOTIDE SEQUENCE [LARGE SCALE GENOMIC DNA]</scope>
    <source>
        <strain evidence="2 3">DSM 14526</strain>
    </source>
</reference>
<keyword evidence="3" id="KW-1185">Reference proteome</keyword>
<dbReference type="EMBL" id="FNQH01000001">
    <property type="protein sequence ID" value="SDZ94777.1"/>
    <property type="molecule type" value="Genomic_DNA"/>
</dbReference>
<dbReference type="InterPro" id="IPR006528">
    <property type="entry name" value="Phage_head_morphogenesis_dom"/>
</dbReference>
<organism evidence="2 3">
    <name type="scientific">Trichococcus collinsii</name>
    <dbReference type="NCBI Taxonomy" id="157076"/>
    <lineage>
        <taxon>Bacteria</taxon>
        <taxon>Bacillati</taxon>
        <taxon>Bacillota</taxon>
        <taxon>Bacilli</taxon>
        <taxon>Lactobacillales</taxon>
        <taxon>Carnobacteriaceae</taxon>
        <taxon>Trichococcus</taxon>
    </lineage>
</organism>
<dbReference type="Proteomes" id="UP000199042">
    <property type="component" value="Unassembled WGS sequence"/>
</dbReference>
<sequence length="455" mass="52588">MAAESYFLKRNIENEEAMHRSLDAKEAVILESYIQAEDYLNRQTRKIYDRYLNKSGLDEAEVRKILNTSASLTDLAELQRLSKSLTDKEIQRDVKAYLNGLSVKHRISLLETLKAKAYLVAKRIANVQLDVQTDFHIDAIREAYTEAATEAVVGQTEQKITVKEGQYPKFVATKSQEVLQIRDAQTEKVVKQVILQPDPEVPEFKELSTRYVKNILESEWKGSNYSKRIWGDTDLLAKRLEELFTVKNLTGMSESEMSKILASEFDTAMHVARRLVRTEANYMAGQAKLRSWKAHGVEKYILIAVLDFRTSAICRSIDGKVYEVDKAVCNGKDGNYPPFHPWCRTIAAAYFGERTLDGKRIANDPLAKKTFEIGQRTNYKEWEEMLTKRHGKEEVESFRKKVKNLTADTKQFNRYKAMLGDEFTYKTVDEFQNVKYTDSIVYERLKDLYAKARRK</sequence>
<feature type="domain" description="Phage head morphogenesis" evidence="1">
    <location>
        <begin position="251"/>
        <end position="346"/>
    </location>
</feature>